<sequence>METARPEAGLDGGACPVTRLVDVIGGRWKVPILWQLSTGTHRYGALRRAIGGISERMLVQQLRALEADGLVARTQYPEVPPRVEYALTERGCSLVPLLQGLAEWSATHLTAGAER</sequence>
<dbReference type="PANTHER" id="PTHR33204">
    <property type="entry name" value="TRANSCRIPTIONAL REGULATOR, MARR FAMILY"/>
    <property type="match status" value="1"/>
</dbReference>
<dbReference type="Pfam" id="PF01638">
    <property type="entry name" value="HxlR"/>
    <property type="match status" value="1"/>
</dbReference>
<dbReference type="EMBL" id="MQWB01000001">
    <property type="protein sequence ID" value="OZC01767.1"/>
    <property type="molecule type" value="Genomic_DNA"/>
</dbReference>
<accession>A0A259TVW0</accession>
<dbReference type="Proteomes" id="UP000216446">
    <property type="component" value="Unassembled WGS sequence"/>
</dbReference>
<feature type="domain" description="HTH hxlR-type" evidence="4">
    <location>
        <begin position="15"/>
        <end position="113"/>
    </location>
</feature>
<evidence type="ECO:0000313" key="6">
    <source>
        <dbReference type="Proteomes" id="UP000216446"/>
    </source>
</evidence>
<dbReference type="PANTHER" id="PTHR33204:SF29">
    <property type="entry name" value="TRANSCRIPTIONAL REGULATOR"/>
    <property type="match status" value="1"/>
</dbReference>
<dbReference type="PROSITE" id="PS51118">
    <property type="entry name" value="HTH_HXLR"/>
    <property type="match status" value="1"/>
</dbReference>
<organism evidence="5 6">
    <name type="scientific">Rubricoccus marinus</name>
    <dbReference type="NCBI Taxonomy" id="716817"/>
    <lineage>
        <taxon>Bacteria</taxon>
        <taxon>Pseudomonadati</taxon>
        <taxon>Rhodothermota</taxon>
        <taxon>Rhodothermia</taxon>
        <taxon>Rhodothermales</taxon>
        <taxon>Rubricoccaceae</taxon>
        <taxon>Rubricoccus</taxon>
    </lineage>
</organism>
<keyword evidence="2" id="KW-0238">DNA-binding</keyword>
<evidence type="ECO:0000256" key="3">
    <source>
        <dbReference type="ARBA" id="ARBA00023163"/>
    </source>
</evidence>
<evidence type="ECO:0000313" key="5">
    <source>
        <dbReference type="EMBL" id="OZC01767.1"/>
    </source>
</evidence>
<protein>
    <recommendedName>
        <fullName evidence="4">HTH hxlR-type domain-containing protein</fullName>
    </recommendedName>
</protein>
<comment type="caution">
    <text evidence="5">The sequence shown here is derived from an EMBL/GenBank/DDBJ whole genome shotgun (WGS) entry which is preliminary data.</text>
</comment>
<dbReference type="InterPro" id="IPR036388">
    <property type="entry name" value="WH-like_DNA-bd_sf"/>
</dbReference>
<dbReference type="InterPro" id="IPR002577">
    <property type="entry name" value="HTH_HxlR"/>
</dbReference>
<dbReference type="GO" id="GO:0003677">
    <property type="term" value="F:DNA binding"/>
    <property type="evidence" value="ECO:0007669"/>
    <property type="project" value="UniProtKB-KW"/>
</dbReference>
<proteinExistence type="predicted"/>
<keyword evidence="3" id="KW-0804">Transcription</keyword>
<evidence type="ECO:0000256" key="1">
    <source>
        <dbReference type="ARBA" id="ARBA00023015"/>
    </source>
</evidence>
<dbReference type="OrthoDB" id="8231503at2"/>
<dbReference type="RefSeq" id="WP_094545386.1">
    <property type="nucleotide sequence ID" value="NZ_MQWB01000001.1"/>
</dbReference>
<keyword evidence="1" id="KW-0805">Transcription regulation</keyword>
<dbReference type="SUPFAM" id="SSF46785">
    <property type="entry name" value="Winged helix' DNA-binding domain"/>
    <property type="match status" value="1"/>
</dbReference>
<dbReference type="Gene3D" id="1.10.10.10">
    <property type="entry name" value="Winged helix-like DNA-binding domain superfamily/Winged helix DNA-binding domain"/>
    <property type="match status" value="1"/>
</dbReference>
<evidence type="ECO:0000256" key="2">
    <source>
        <dbReference type="ARBA" id="ARBA00023125"/>
    </source>
</evidence>
<dbReference type="InterPro" id="IPR036390">
    <property type="entry name" value="WH_DNA-bd_sf"/>
</dbReference>
<keyword evidence="6" id="KW-1185">Reference proteome</keyword>
<dbReference type="AlphaFoldDB" id="A0A259TVW0"/>
<evidence type="ECO:0000259" key="4">
    <source>
        <dbReference type="PROSITE" id="PS51118"/>
    </source>
</evidence>
<gene>
    <name evidence="5" type="ORF">BSZ36_01445</name>
</gene>
<name>A0A259TVW0_9BACT</name>
<reference evidence="5 6" key="1">
    <citation type="submission" date="2016-11" db="EMBL/GenBank/DDBJ databases">
        <title>Study of marine rhodopsin-containing bacteria.</title>
        <authorList>
            <person name="Yoshizawa S."/>
            <person name="Kumagai Y."/>
            <person name="Kogure K."/>
        </authorList>
    </citation>
    <scope>NUCLEOTIDE SEQUENCE [LARGE SCALE GENOMIC DNA]</scope>
    <source>
        <strain evidence="5 6">SG-29</strain>
    </source>
</reference>
<dbReference type="InParanoid" id="A0A259TVW0"/>